<evidence type="ECO:0000256" key="1">
    <source>
        <dbReference type="SAM" id="Phobius"/>
    </source>
</evidence>
<organism evidence="3 4">
    <name type="scientific">Triparma laevis f. longispina</name>
    <dbReference type="NCBI Taxonomy" id="1714387"/>
    <lineage>
        <taxon>Eukaryota</taxon>
        <taxon>Sar</taxon>
        <taxon>Stramenopiles</taxon>
        <taxon>Ochrophyta</taxon>
        <taxon>Bolidophyceae</taxon>
        <taxon>Parmales</taxon>
        <taxon>Triparmaceae</taxon>
        <taxon>Triparma</taxon>
    </lineage>
</organism>
<protein>
    <submittedName>
        <fullName evidence="3">Uncharacterized protein</fullName>
    </submittedName>
</protein>
<keyword evidence="2" id="KW-0732">Signal</keyword>
<dbReference type="Proteomes" id="UP001165122">
    <property type="component" value="Unassembled WGS sequence"/>
</dbReference>
<dbReference type="AlphaFoldDB" id="A0A9W7FI06"/>
<name>A0A9W7FI06_9STRA</name>
<keyword evidence="1" id="KW-0472">Membrane</keyword>
<feature type="signal peptide" evidence="2">
    <location>
        <begin position="1"/>
        <end position="21"/>
    </location>
</feature>
<feature type="transmembrane region" description="Helical" evidence="1">
    <location>
        <begin position="99"/>
        <end position="117"/>
    </location>
</feature>
<dbReference type="PANTHER" id="PTHR35734">
    <property type="entry name" value="OS01G0805200 PROTEIN"/>
    <property type="match status" value="1"/>
</dbReference>
<dbReference type="InterPro" id="IPR021562">
    <property type="entry name" value="DUF3007"/>
</dbReference>
<evidence type="ECO:0000313" key="3">
    <source>
        <dbReference type="EMBL" id="GMI12568.1"/>
    </source>
</evidence>
<accession>A0A9W7FI06</accession>
<feature type="chain" id="PRO_5040818301" evidence="2">
    <location>
        <begin position="22"/>
        <end position="196"/>
    </location>
</feature>
<dbReference type="Pfam" id="PF11460">
    <property type="entry name" value="DUF3007"/>
    <property type="match status" value="1"/>
</dbReference>
<keyword evidence="1" id="KW-0812">Transmembrane</keyword>
<dbReference type="PANTHER" id="PTHR35734:SF1">
    <property type="entry name" value="OS01G0805200 PROTEIN"/>
    <property type="match status" value="1"/>
</dbReference>
<proteinExistence type="predicted"/>
<dbReference type="OrthoDB" id="5023at2759"/>
<evidence type="ECO:0000256" key="2">
    <source>
        <dbReference type="SAM" id="SignalP"/>
    </source>
</evidence>
<keyword evidence="4" id="KW-1185">Reference proteome</keyword>
<reference evidence="4" key="1">
    <citation type="journal article" date="2023" name="Commun. Biol.">
        <title>Genome analysis of Parmales, the sister group of diatoms, reveals the evolutionary specialization of diatoms from phago-mixotrophs to photoautotrophs.</title>
        <authorList>
            <person name="Ban H."/>
            <person name="Sato S."/>
            <person name="Yoshikawa S."/>
            <person name="Yamada K."/>
            <person name="Nakamura Y."/>
            <person name="Ichinomiya M."/>
            <person name="Sato N."/>
            <person name="Blanc-Mathieu R."/>
            <person name="Endo H."/>
            <person name="Kuwata A."/>
            <person name="Ogata H."/>
        </authorList>
    </citation>
    <scope>NUCLEOTIDE SEQUENCE [LARGE SCALE GENOMIC DNA]</scope>
    <source>
        <strain evidence="4">NIES 3700</strain>
    </source>
</reference>
<keyword evidence="1" id="KW-1133">Transmembrane helix</keyword>
<comment type="caution">
    <text evidence="3">The sequence shown here is derived from an EMBL/GenBank/DDBJ whole genome shotgun (WGS) entry which is preliminary data.</text>
</comment>
<evidence type="ECO:0000313" key="4">
    <source>
        <dbReference type="Proteomes" id="UP001165122"/>
    </source>
</evidence>
<sequence length="196" mass="21380">MLKAVFHLGLLILLALPSASFAPPSAPLASLKARPAFVTSSSSFNPADATTNSFPSNFSRCTQTSSLLKAGPDDPSSPSSSSPPSKIFFLLDPNTRGGSLAYASVLFLTPILYYVYATSTSVTKSSEEIGRDISLIFTVTTTLLWTASYLFRVVSKDMTYAKQLRDYEDAVIEKRMSELDEEEKIGLVEQIQREES</sequence>
<gene>
    <name evidence="3" type="ORF">TrLO_g12994</name>
</gene>
<dbReference type="EMBL" id="BRXW01000178">
    <property type="protein sequence ID" value="GMI12568.1"/>
    <property type="molecule type" value="Genomic_DNA"/>
</dbReference>
<feature type="transmembrane region" description="Helical" evidence="1">
    <location>
        <begin position="129"/>
        <end position="151"/>
    </location>
</feature>